<feature type="region of interest" description="Disordered" evidence="1">
    <location>
        <begin position="44"/>
        <end position="81"/>
    </location>
</feature>
<dbReference type="InterPro" id="IPR021833">
    <property type="entry name" value="DUF3425"/>
</dbReference>
<protein>
    <recommendedName>
        <fullName evidence="4">BZIP domain-containing protein</fullName>
    </recommendedName>
</protein>
<proteinExistence type="predicted"/>
<evidence type="ECO:0000256" key="1">
    <source>
        <dbReference type="SAM" id="MobiDB-lite"/>
    </source>
</evidence>
<accession>A0A2V1DWB2</accession>
<dbReference type="Pfam" id="PF11905">
    <property type="entry name" value="DUF3425"/>
    <property type="match status" value="1"/>
</dbReference>
<dbReference type="EMBL" id="KZ805342">
    <property type="protein sequence ID" value="PVI02461.1"/>
    <property type="molecule type" value="Genomic_DNA"/>
</dbReference>
<gene>
    <name evidence="2" type="ORF">DM02DRAFT_727127</name>
</gene>
<organism evidence="2 3">
    <name type="scientific">Periconia macrospinosa</name>
    <dbReference type="NCBI Taxonomy" id="97972"/>
    <lineage>
        <taxon>Eukaryota</taxon>
        <taxon>Fungi</taxon>
        <taxon>Dikarya</taxon>
        <taxon>Ascomycota</taxon>
        <taxon>Pezizomycotina</taxon>
        <taxon>Dothideomycetes</taxon>
        <taxon>Pleosporomycetidae</taxon>
        <taxon>Pleosporales</taxon>
        <taxon>Massarineae</taxon>
        <taxon>Periconiaceae</taxon>
        <taxon>Periconia</taxon>
    </lineage>
</organism>
<keyword evidence="3" id="KW-1185">Reference proteome</keyword>
<dbReference type="PANTHER" id="PTHR38116">
    <property type="entry name" value="CHROMOSOME 7, WHOLE GENOME SHOTGUN SEQUENCE"/>
    <property type="match status" value="1"/>
</dbReference>
<reference evidence="2 3" key="1">
    <citation type="journal article" date="2018" name="Sci. Rep.">
        <title>Comparative genomics provides insights into the lifestyle and reveals functional heterogeneity of dark septate endophytic fungi.</title>
        <authorList>
            <person name="Knapp D.G."/>
            <person name="Nemeth J.B."/>
            <person name="Barry K."/>
            <person name="Hainaut M."/>
            <person name="Henrissat B."/>
            <person name="Johnson J."/>
            <person name="Kuo A."/>
            <person name="Lim J.H.P."/>
            <person name="Lipzen A."/>
            <person name="Nolan M."/>
            <person name="Ohm R.A."/>
            <person name="Tamas L."/>
            <person name="Grigoriev I.V."/>
            <person name="Spatafora J.W."/>
            <person name="Nagy L.G."/>
            <person name="Kovacs G.M."/>
        </authorList>
    </citation>
    <scope>NUCLEOTIDE SEQUENCE [LARGE SCALE GENOMIC DNA]</scope>
    <source>
        <strain evidence="2 3">DSE2036</strain>
    </source>
</reference>
<sequence>MEAQVQHLEIREAPLLREALSKNDDWTTLSDRKERRRVQNRLYQRANRRRKNPQRSTPLRSKLEDVAQGHQQGELSTTSTNIITTKHNRNDVKNFHNVIRIFDRLHSRALDHTYFPMTLDHLLPTIYTNIFRAFLTNTMMIRGSSRVFMDCSPDYNPSPDDSAKAILSLPLPRSAPPSLHPTPLQSSMPHPFWMDVLPMPSVRDAMITSWNSGLTGSSGKKRGSTECALALDLLGPTSNNRCSNGCCIDEDNRLDNMQGLIVWGDPWVPENWEITERFMKRWGWLMRPCKDEILEATNRWRDIRGQEPLDWVEEDDPGLKV</sequence>
<dbReference type="STRING" id="97972.A0A2V1DWB2"/>
<evidence type="ECO:0000313" key="3">
    <source>
        <dbReference type="Proteomes" id="UP000244855"/>
    </source>
</evidence>
<dbReference type="AlphaFoldDB" id="A0A2V1DWB2"/>
<dbReference type="PANTHER" id="PTHR38116:SF9">
    <property type="entry name" value="BZIP DOMAIN-CONTAINING PROTEIN"/>
    <property type="match status" value="1"/>
</dbReference>
<dbReference type="Proteomes" id="UP000244855">
    <property type="component" value="Unassembled WGS sequence"/>
</dbReference>
<evidence type="ECO:0008006" key="4">
    <source>
        <dbReference type="Google" id="ProtNLM"/>
    </source>
</evidence>
<name>A0A2V1DWB2_9PLEO</name>
<dbReference type="OrthoDB" id="2245989at2759"/>
<feature type="compositionally biased region" description="Polar residues" evidence="1">
    <location>
        <begin position="69"/>
        <end position="81"/>
    </location>
</feature>
<evidence type="ECO:0000313" key="2">
    <source>
        <dbReference type="EMBL" id="PVI02461.1"/>
    </source>
</evidence>